<evidence type="ECO:0000256" key="2">
    <source>
        <dbReference type="PROSITE-ProRule" id="PRU00176"/>
    </source>
</evidence>
<feature type="transmembrane region" description="Helical" evidence="4">
    <location>
        <begin position="7"/>
        <end position="28"/>
    </location>
</feature>
<dbReference type="InterPro" id="IPR000504">
    <property type="entry name" value="RRM_dom"/>
</dbReference>
<feature type="compositionally biased region" description="Low complexity" evidence="3">
    <location>
        <begin position="584"/>
        <end position="603"/>
    </location>
</feature>
<accession>A0ABP0CM40</accession>
<evidence type="ECO:0000259" key="5">
    <source>
        <dbReference type="PROSITE" id="PS50102"/>
    </source>
</evidence>
<reference evidence="6 7" key="1">
    <citation type="submission" date="2024-01" db="EMBL/GenBank/DDBJ databases">
        <authorList>
            <person name="Allen C."/>
            <person name="Tagirdzhanova G."/>
        </authorList>
    </citation>
    <scope>NUCLEOTIDE SEQUENCE [LARGE SCALE GENOMIC DNA]</scope>
</reference>
<dbReference type="PANTHER" id="PTHR48027">
    <property type="entry name" value="HETEROGENEOUS NUCLEAR RIBONUCLEOPROTEIN 87F-RELATED"/>
    <property type="match status" value="1"/>
</dbReference>
<dbReference type="InterPro" id="IPR035979">
    <property type="entry name" value="RBD_domain_sf"/>
</dbReference>
<evidence type="ECO:0000313" key="6">
    <source>
        <dbReference type="EMBL" id="CAK7232161.1"/>
    </source>
</evidence>
<feature type="transmembrane region" description="Helical" evidence="4">
    <location>
        <begin position="48"/>
        <end position="65"/>
    </location>
</feature>
<feature type="region of interest" description="Disordered" evidence="3">
    <location>
        <begin position="687"/>
        <end position="710"/>
    </location>
</feature>
<dbReference type="SMART" id="SM00360">
    <property type="entry name" value="RRM"/>
    <property type="match status" value="2"/>
</dbReference>
<feature type="compositionally biased region" description="Basic and acidic residues" evidence="3">
    <location>
        <begin position="793"/>
        <end position="812"/>
    </location>
</feature>
<feature type="region of interest" description="Disordered" evidence="3">
    <location>
        <begin position="584"/>
        <end position="610"/>
    </location>
</feature>
<feature type="region of interest" description="Disordered" evidence="3">
    <location>
        <begin position="316"/>
        <end position="344"/>
    </location>
</feature>
<feature type="compositionally biased region" description="Basic and acidic residues" evidence="3">
    <location>
        <begin position="316"/>
        <end position="330"/>
    </location>
</feature>
<dbReference type="EMBL" id="CAWUHB010000063">
    <property type="protein sequence ID" value="CAK7232161.1"/>
    <property type="molecule type" value="Genomic_DNA"/>
</dbReference>
<evidence type="ECO:0000313" key="7">
    <source>
        <dbReference type="Proteomes" id="UP001642405"/>
    </source>
</evidence>
<feature type="domain" description="RRM" evidence="5">
    <location>
        <begin position="709"/>
        <end position="787"/>
    </location>
</feature>
<evidence type="ECO:0000256" key="3">
    <source>
        <dbReference type="SAM" id="MobiDB-lite"/>
    </source>
</evidence>
<feature type="compositionally biased region" description="Low complexity" evidence="3">
    <location>
        <begin position="415"/>
        <end position="447"/>
    </location>
</feature>
<sequence>MLHCQYSFGSVIGAPVVFFLGGFIFALLQSLDTLGDEDIAEGLAFGQWYMTIPHIAIVSGLLLAGNNPNIMEGVLAVERKYPQDNITFMGITYGLAYPSCYKVAWLWEKWLDTLIATYLVRYNAVYSGNEDYDKDMLWAYAGPLAVFNVEKPGLFRISGWLDKRGFYEPYSVRWMVDRGQAVPRNPFKLMRLIWNRNNSRRLINWRCLWNIVYYSSQWLLGIIGITAAIGGTAMQLMGVYSADICYITTSYWFAPLDKRPQPIISVNSADMIRESELMWKPCAITAIVFMSVVSFDGGINAGCVTCFKTVRRIDQNERRDTRASRPDRGRVRPRATSGAPLTVRTLTPSIPTAAPIAPRTMSGASASTAGYGGYGSYSGQSGGQGRAYGSLGGRNSMTMMSGALPTYGHGSNAGLSSSLSAQGSAVGPGSYPPGSGSGSLSGRTPSPMGTGGVGSMPDGGSSGTFGFAPQASGISGPSGNAPPATGLDASSATGPSRRTPFRRAPSLNEPLEEADEPSSHSVRRAVLRSAASASASVARTATSTSTTPLIRSVAAQAARRPVVNTLAIAARYFSQTARVAEEATSATATPAADTAAAPAEQGARPSNEGETPYGVYIRNIVFDATEAHLKEAFEHYGPVSRCVIARDARGMSRGYGFVWFESQDAKDKAKAEANGSFWHGRRLEVGDRQARTRTERPARAERAPNQPSDSLYIGNLPYETTDADLNAVFGDLKGLLAVRVAVDRATGWPRGFAHADFDTEENATVGLQYLKDKQVGSRQLRVDFAQASRKRADRYNEKSGEKPAEKPAEKAE</sequence>
<keyword evidence="1 2" id="KW-0694">RNA-binding</keyword>
<feature type="region of interest" description="Disordered" evidence="3">
    <location>
        <begin position="786"/>
        <end position="812"/>
    </location>
</feature>
<dbReference type="PROSITE" id="PS50102">
    <property type="entry name" value="RRM"/>
    <property type="match status" value="2"/>
</dbReference>
<evidence type="ECO:0000256" key="4">
    <source>
        <dbReference type="SAM" id="Phobius"/>
    </source>
</evidence>
<dbReference type="CDD" id="cd00590">
    <property type="entry name" value="RRM_SF"/>
    <property type="match status" value="1"/>
</dbReference>
<dbReference type="InterPro" id="IPR052462">
    <property type="entry name" value="SLIRP/GR-RBP-like"/>
</dbReference>
<name>A0ABP0CM40_9PEZI</name>
<dbReference type="Proteomes" id="UP001642405">
    <property type="component" value="Unassembled WGS sequence"/>
</dbReference>
<feature type="domain" description="RRM" evidence="5">
    <location>
        <begin position="613"/>
        <end position="690"/>
    </location>
</feature>
<keyword evidence="4" id="KW-0812">Transmembrane</keyword>
<keyword evidence="7" id="KW-1185">Reference proteome</keyword>
<gene>
    <name evidence="6" type="ORF">SCUCBS95973_008166</name>
</gene>
<dbReference type="Pfam" id="PF00076">
    <property type="entry name" value="RRM_1"/>
    <property type="match status" value="2"/>
</dbReference>
<keyword evidence="4" id="KW-1133">Transmembrane helix</keyword>
<feature type="compositionally biased region" description="Basic and acidic residues" evidence="3">
    <location>
        <begin position="687"/>
        <end position="702"/>
    </location>
</feature>
<keyword evidence="4" id="KW-0472">Membrane</keyword>
<protein>
    <recommendedName>
        <fullName evidence="5">RRM domain-containing protein</fullName>
    </recommendedName>
</protein>
<feature type="transmembrane region" description="Helical" evidence="4">
    <location>
        <begin position="211"/>
        <end position="231"/>
    </location>
</feature>
<comment type="caution">
    <text evidence="6">The sequence shown here is derived from an EMBL/GenBank/DDBJ whole genome shotgun (WGS) entry which is preliminary data.</text>
</comment>
<proteinExistence type="predicted"/>
<dbReference type="SUPFAM" id="SSF54928">
    <property type="entry name" value="RNA-binding domain, RBD"/>
    <property type="match status" value="1"/>
</dbReference>
<organism evidence="6 7">
    <name type="scientific">Sporothrix curviconia</name>
    <dbReference type="NCBI Taxonomy" id="1260050"/>
    <lineage>
        <taxon>Eukaryota</taxon>
        <taxon>Fungi</taxon>
        <taxon>Dikarya</taxon>
        <taxon>Ascomycota</taxon>
        <taxon>Pezizomycotina</taxon>
        <taxon>Sordariomycetes</taxon>
        <taxon>Sordariomycetidae</taxon>
        <taxon>Ophiostomatales</taxon>
        <taxon>Ophiostomataceae</taxon>
        <taxon>Sporothrix</taxon>
    </lineage>
</organism>
<feature type="region of interest" description="Disordered" evidence="3">
    <location>
        <begin position="415"/>
        <end position="523"/>
    </location>
</feature>
<dbReference type="InterPro" id="IPR012677">
    <property type="entry name" value="Nucleotide-bd_a/b_plait_sf"/>
</dbReference>
<dbReference type="Gene3D" id="3.30.70.330">
    <property type="match status" value="2"/>
</dbReference>
<evidence type="ECO:0000256" key="1">
    <source>
        <dbReference type="ARBA" id="ARBA00022884"/>
    </source>
</evidence>